<feature type="compositionally biased region" description="Polar residues" evidence="1">
    <location>
        <begin position="507"/>
        <end position="519"/>
    </location>
</feature>
<keyword evidence="2" id="KW-0812">Transmembrane</keyword>
<feature type="region of interest" description="Disordered" evidence="1">
    <location>
        <begin position="1153"/>
        <end position="1214"/>
    </location>
</feature>
<feature type="region of interest" description="Disordered" evidence="1">
    <location>
        <begin position="498"/>
        <end position="527"/>
    </location>
</feature>
<feature type="compositionally biased region" description="Low complexity" evidence="1">
    <location>
        <begin position="1087"/>
        <end position="1099"/>
    </location>
</feature>
<feature type="compositionally biased region" description="Low complexity" evidence="1">
    <location>
        <begin position="137"/>
        <end position="150"/>
    </location>
</feature>
<feature type="compositionally biased region" description="Basic and acidic residues" evidence="1">
    <location>
        <begin position="1158"/>
        <end position="1183"/>
    </location>
</feature>
<feature type="compositionally biased region" description="Polar residues" evidence="1">
    <location>
        <begin position="83"/>
        <end position="100"/>
    </location>
</feature>
<feature type="transmembrane region" description="Helical" evidence="2">
    <location>
        <begin position="398"/>
        <end position="419"/>
    </location>
</feature>
<evidence type="ECO:0008006" key="4">
    <source>
        <dbReference type="Google" id="ProtNLM"/>
    </source>
</evidence>
<dbReference type="SUPFAM" id="SSF103473">
    <property type="entry name" value="MFS general substrate transporter"/>
    <property type="match status" value="1"/>
</dbReference>
<feature type="region of interest" description="Disordered" evidence="1">
    <location>
        <begin position="1227"/>
        <end position="1264"/>
    </location>
</feature>
<feature type="region of interest" description="Disordered" evidence="1">
    <location>
        <begin position="671"/>
        <end position="709"/>
    </location>
</feature>
<feature type="compositionally biased region" description="Low complexity" evidence="1">
    <location>
        <begin position="1250"/>
        <end position="1264"/>
    </location>
</feature>
<feature type="compositionally biased region" description="Basic and acidic residues" evidence="1">
    <location>
        <begin position="1201"/>
        <end position="1214"/>
    </location>
</feature>
<feature type="compositionally biased region" description="Basic and acidic residues" evidence="1">
    <location>
        <begin position="958"/>
        <end position="982"/>
    </location>
</feature>
<feature type="region of interest" description="Disordered" evidence="1">
    <location>
        <begin position="1285"/>
        <end position="1309"/>
    </location>
</feature>
<feature type="region of interest" description="Disordered" evidence="1">
    <location>
        <begin position="1022"/>
        <end position="1128"/>
    </location>
</feature>
<keyword evidence="2" id="KW-0472">Membrane</keyword>
<proteinExistence type="predicted"/>
<gene>
    <name evidence="3" type="ORF">BN1205_015200</name>
</gene>
<name>A0A0F7V456_TOXGV</name>
<evidence type="ECO:0000313" key="3">
    <source>
        <dbReference type="EMBL" id="CEL75509.1"/>
    </source>
</evidence>
<feature type="compositionally biased region" description="Basic and acidic residues" evidence="1">
    <location>
        <begin position="1285"/>
        <end position="1296"/>
    </location>
</feature>
<feature type="compositionally biased region" description="Basic and acidic residues" evidence="1">
    <location>
        <begin position="1351"/>
        <end position="1363"/>
    </location>
</feature>
<protein>
    <recommendedName>
        <fullName evidence="4">Transmembrane protein</fullName>
    </recommendedName>
</protein>
<accession>A0A0F7V456</accession>
<feature type="region of interest" description="Disordered" evidence="1">
    <location>
        <begin position="1345"/>
        <end position="1375"/>
    </location>
</feature>
<feature type="region of interest" description="Disordered" evidence="1">
    <location>
        <begin position="137"/>
        <end position="156"/>
    </location>
</feature>
<feature type="compositionally biased region" description="Basic and acidic residues" evidence="1">
    <location>
        <begin position="990"/>
        <end position="1006"/>
    </location>
</feature>
<feature type="transmembrane region" description="Helical" evidence="2">
    <location>
        <begin position="249"/>
        <end position="280"/>
    </location>
</feature>
<feature type="transmembrane region" description="Helical" evidence="2">
    <location>
        <begin position="539"/>
        <end position="559"/>
    </location>
</feature>
<feature type="transmembrane region" description="Helical" evidence="2">
    <location>
        <begin position="286"/>
        <end position="308"/>
    </location>
</feature>
<sequence length="1375" mass="148041">MATAEPGTPSGAVDASGREAQAAAAPSDLHSGWLPRSFQSSDPTSSLCLRLAVTAPSQEGRKDDLSPSSPPPASANPAPRSSFQGQPPRSQAPRTVSFQLPSASSSLETCSLRPLPASPHAPHCLFSSTSPSAARSASMSSCSASPGAAPLHSRSSPCLSGPRCWSLSPDSAYSLTHSISAPVPEAFALDGDRGADAFRGLLRRVSDADSDCSGHLTEASVEHGSCCGSLCRGYHAPTKWDLHMFFSGCLLAFACVLFCAEHVAAGLALCALAAVALGLVRAQRRAISLHLLLLLTLCACVLAAAWAIREAREIERTELLQKQERLFTRHLAALERRAETLRASGAAEADVAREAAEIEERRRTALALLRQAAIQTRRNKAAHARAEKPLEKRRQDQFLASSIAVVLLLFSLFLLNFVVAGYLGYLPFYFFVYQNLTVAFFSFRGAYAGLLCGATPAICFLLFCLKAYLAAWVLVPLLLLTLGLGLCAQVSAGRRAAARRPARSPSESTVSSDARQLQASPEPCEKAERRRRRNSLLRLFFETLLVVAVAVVMVVHGILLPHCVRELNEKTDAEEKLPLGDGAEAQEAGDSEAQDVLSLYRAEALFSLLLCQELILLLSLLLLLPRLVLMCMQHRDMWSNKGAEGLGRTLEKPRRSSLALLLLGAPCPSTSERERMHCKKGATDTGPRQPLTPRNLDIEEGQKTDKRESQALDDVEAEFIGRYEVRRNGRDDSYEFRYVYSVKLVRFCDRSQVSRHRLAAVRVPPPKKFFTGDVQLASPRSRCRAGAGACTAPEGQGAQEERAKKIQALLPSADSTEGAYVWANASNDPRRGTTLLAKSSVQSEAICFAFDKHLSYWEQDSHYRARPSDVRTLPSSGPRDSLDRQPSLNEACALAACKSPEGSGSPNAPAALAEAGEPSEEDGGRNRERGREASAEIAAGSTHLQRRLLPVDSSQETAKNDEGESSEEERRQESVDPRREAGQETGATLEEIRESLGEESEARPDAALRVCASSEELSLTLAEGVQSPFSFSGQRALSPRLEVEAASLGGESRNDEDLTVSAFSDDEGEQTPAKAGADKTAENGEVAAASSSPAANFSAEDSQVPPGSLRRPAGDAARESSASKTNVCCPAALDSLDRDIDEVCRLLESRPAYSCGARDSDGELEKETGTQEEKSNASEDRASELSVEAPLPVASARGRRREREENRDLESRAEFVRRRHASLAAIGRRVKADAAKRRHRSLSSHRRGSASELALDSSPASPARRASLATLVIAQVREEERAKVREALEGGAEGERGLAGSARPRRSRTLELSRLGTNHDAYEAAYRRILEGCITVKETDWTFLASGETGESEKLASDGRASSEDSGCSGNASGA</sequence>
<feature type="transmembrane region" description="Helical" evidence="2">
    <location>
        <begin position="475"/>
        <end position="493"/>
    </location>
</feature>
<organism evidence="3">
    <name type="scientific">Toxoplasma gondii (strain ATCC 50861 / VEG)</name>
    <dbReference type="NCBI Taxonomy" id="432359"/>
    <lineage>
        <taxon>Eukaryota</taxon>
        <taxon>Sar</taxon>
        <taxon>Alveolata</taxon>
        <taxon>Apicomplexa</taxon>
        <taxon>Conoidasida</taxon>
        <taxon>Coccidia</taxon>
        <taxon>Eucoccidiorida</taxon>
        <taxon>Eimeriorina</taxon>
        <taxon>Sarcocystidae</taxon>
        <taxon>Toxoplasma</taxon>
    </lineage>
</organism>
<feature type="region of interest" description="Disordered" evidence="1">
    <location>
        <begin position="898"/>
        <end position="1007"/>
    </location>
</feature>
<feature type="compositionally biased region" description="Polar residues" evidence="1">
    <location>
        <begin position="1364"/>
        <end position="1375"/>
    </location>
</feature>
<evidence type="ECO:0000256" key="2">
    <source>
        <dbReference type="SAM" id="Phobius"/>
    </source>
</evidence>
<reference evidence="3" key="1">
    <citation type="journal article" date="2015" name="PLoS ONE">
        <title>Comprehensive Evaluation of Toxoplasma gondii VEG and Neospora caninum LIV Genomes with Tachyzoite Stage Transcriptome and Proteome Defines Novel Transcript Features.</title>
        <authorList>
            <person name="Ramaprasad A."/>
            <person name="Mourier T."/>
            <person name="Naeem R."/>
            <person name="Malas T.B."/>
            <person name="Moussa E."/>
            <person name="Panigrahi A."/>
            <person name="Vermont S.J."/>
            <person name="Otto T.D."/>
            <person name="Wastling J."/>
            <person name="Pain A."/>
        </authorList>
    </citation>
    <scope>NUCLEOTIDE SEQUENCE</scope>
    <source>
        <strain evidence="3">VEG</strain>
    </source>
</reference>
<feature type="transmembrane region" description="Helical" evidence="2">
    <location>
        <begin position="450"/>
        <end position="469"/>
    </location>
</feature>
<dbReference type="InterPro" id="IPR036259">
    <property type="entry name" value="MFS_trans_sf"/>
</dbReference>
<feature type="compositionally biased region" description="Basic residues" evidence="1">
    <location>
        <begin position="1236"/>
        <end position="1248"/>
    </location>
</feature>
<keyword evidence="2" id="KW-1133">Transmembrane helix</keyword>
<feature type="compositionally biased region" description="Basic and acidic residues" evidence="1">
    <location>
        <begin position="696"/>
        <end position="709"/>
    </location>
</feature>
<evidence type="ECO:0000256" key="1">
    <source>
        <dbReference type="SAM" id="MobiDB-lite"/>
    </source>
</evidence>
<feature type="region of interest" description="Disordered" evidence="1">
    <location>
        <begin position="1"/>
        <end position="100"/>
    </location>
</feature>
<feature type="compositionally biased region" description="Basic and acidic residues" evidence="1">
    <location>
        <begin position="922"/>
        <end position="934"/>
    </location>
</feature>
<feature type="compositionally biased region" description="Polar residues" evidence="1">
    <location>
        <begin position="37"/>
        <end position="47"/>
    </location>
</feature>
<dbReference type="EMBL" id="LN714498">
    <property type="protein sequence ID" value="CEL75509.1"/>
    <property type="molecule type" value="Genomic_DNA"/>
</dbReference>